<organism evidence="1 2">
    <name type="scientific">Micromonospora echinospora</name>
    <name type="common">Micromonospora purpurea</name>
    <dbReference type="NCBI Taxonomy" id="1877"/>
    <lineage>
        <taxon>Bacteria</taxon>
        <taxon>Bacillati</taxon>
        <taxon>Actinomycetota</taxon>
        <taxon>Actinomycetes</taxon>
        <taxon>Micromonosporales</taxon>
        <taxon>Micromonosporaceae</taxon>
        <taxon>Micromonospora</taxon>
    </lineage>
</organism>
<evidence type="ECO:0000313" key="1">
    <source>
        <dbReference type="EMBL" id="MBB5114467.1"/>
    </source>
</evidence>
<sequence>MSSTAQAETTWWLPEDVAHVEWWLTGRMQSRLWHLTEPATVADWVFADPVPAPREPAPADIAPAWQKQMNATQLMSWALVGFVIRMAVPEALSTAGEHWHVARFDLGEGPLLRLVVGPLELLCLPEDGGEVRLRLAKLPLEIAAGAGMLDVENDWPEQGIELTDDPTVTFEEDKILLTCPDLSTALGLLLQRPVMAGLRMLGAGLSTKGYSFQRKYRRDYATKAWLAGEIWCAVWAAVQAGSPATHQGFDDPYTPDTVPSRAPEQRSYDGRAYLAGVREHDRLCQVLIGHLARSGLTAGAGLHGVPVDLAWLDGQDRQFIAEVKSTTVGNESEQLRFGLGQVLEYRHRLAMLDVPVTAVLLVSQYRDHAWWGTCDDSDVVLLAEDDLPNWLT</sequence>
<evidence type="ECO:0000313" key="2">
    <source>
        <dbReference type="Proteomes" id="UP000618986"/>
    </source>
</evidence>
<keyword evidence="2" id="KW-1185">Reference proteome</keyword>
<reference evidence="1 2" key="1">
    <citation type="submission" date="2020-08" db="EMBL/GenBank/DDBJ databases">
        <title>Sequencing the genomes of 1000 actinobacteria strains.</title>
        <authorList>
            <person name="Klenk H.-P."/>
        </authorList>
    </citation>
    <scope>NUCLEOTIDE SEQUENCE [LARGE SCALE GENOMIC DNA]</scope>
    <source>
        <strain evidence="1 2">DSM 43036</strain>
    </source>
</reference>
<name>A0ABR6MGE1_MICEC</name>
<dbReference type="Proteomes" id="UP000618986">
    <property type="component" value="Unassembled WGS sequence"/>
</dbReference>
<proteinExistence type="predicted"/>
<comment type="caution">
    <text evidence="1">The sequence shown here is derived from an EMBL/GenBank/DDBJ whole genome shotgun (WGS) entry which is preliminary data.</text>
</comment>
<dbReference type="GeneID" id="300294848"/>
<protein>
    <recommendedName>
        <fullName evidence="3">Protein NO VEIN C-terminal domain-containing protein</fullName>
    </recommendedName>
</protein>
<gene>
    <name evidence="1" type="ORF">FHU28_004306</name>
</gene>
<evidence type="ECO:0008006" key="3">
    <source>
        <dbReference type="Google" id="ProtNLM"/>
    </source>
</evidence>
<accession>A0ABR6MGE1</accession>
<dbReference type="RefSeq" id="WP_184686307.1">
    <property type="nucleotide sequence ID" value="NZ_JACHJC010000001.1"/>
</dbReference>
<dbReference type="EMBL" id="JACHJC010000001">
    <property type="protein sequence ID" value="MBB5114467.1"/>
    <property type="molecule type" value="Genomic_DNA"/>
</dbReference>